<gene>
    <name evidence="7" type="ORF">CAL26_14475</name>
</gene>
<dbReference type="PANTHER" id="PTHR11496:SF102">
    <property type="entry name" value="ALCOHOL DEHYDROGENASE 4"/>
    <property type="match status" value="1"/>
</dbReference>
<comment type="caution">
    <text evidence="7">The sequence shown here is derived from an EMBL/GenBank/DDBJ whole genome shotgun (WGS) entry which is preliminary data.</text>
</comment>
<keyword evidence="4" id="KW-0520">NAD</keyword>
<dbReference type="InterPro" id="IPR018211">
    <property type="entry name" value="ADH_Fe_CS"/>
</dbReference>
<dbReference type="GO" id="GO:0046872">
    <property type="term" value="F:metal ion binding"/>
    <property type="evidence" value="ECO:0007669"/>
    <property type="project" value="InterPro"/>
</dbReference>
<dbReference type="InterPro" id="IPR039697">
    <property type="entry name" value="Alcohol_dehydrogenase_Fe"/>
</dbReference>
<sequence length="375" mass="40023">MSILQFLTKVHFDYGSRRELPGELARNGVKRPMFVTDKGLIAAGVFAMAIEPLGAVATGGRQPAVFDDTPANPTEDAVEAGHAMFVREQCDGIVAIGGGASLDLAKAIAVMCGDPAPLWEYCNRHAKPRPVADTPPLVVLPTTSGSGSEVGRSAVIIFRNGIKAGVGCPNVVKAAICDPELTLGLPRYMTAATGMDALTHCVETFCSPTVNPPADAIALDGLKRVYAHIERVTEDGGDREGRWHMMMGALEGAICFQKGLGAVHSMSHALGALNHHHGTLNAILLPHVIGYNREWLADKLPPLRQAMGLPDDADLRQVFLDLNRRLGLPPGLQALGVDERIFDAIADASLADNAHKTNPRPLDKQDYLALLRAAY</sequence>
<dbReference type="FunFam" id="3.40.50.1970:FF:000003">
    <property type="entry name" value="Alcohol dehydrogenase, iron-containing"/>
    <property type="match status" value="1"/>
</dbReference>
<accession>A0A261R1M0</accession>
<name>A0A261R1M0_9BORD</name>
<dbReference type="PANTHER" id="PTHR11496">
    <property type="entry name" value="ALCOHOL DEHYDROGENASE"/>
    <property type="match status" value="1"/>
</dbReference>
<evidence type="ECO:0000259" key="6">
    <source>
        <dbReference type="Pfam" id="PF25137"/>
    </source>
</evidence>
<dbReference type="Pfam" id="PF25137">
    <property type="entry name" value="ADH_Fe_C"/>
    <property type="match status" value="1"/>
</dbReference>
<feature type="domain" description="Fe-containing alcohol dehydrogenase-like C-terminal" evidence="6">
    <location>
        <begin position="190"/>
        <end position="375"/>
    </location>
</feature>
<dbReference type="GO" id="GO:0004022">
    <property type="term" value="F:alcohol dehydrogenase (NAD+) activity"/>
    <property type="evidence" value="ECO:0007669"/>
    <property type="project" value="TreeGrafter"/>
</dbReference>
<keyword evidence="8" id="KW-1185">Reference proteome</keyword>
<feature type="domain" description="Alcohol dehydrogenase iron-type/glycerol dehydrogenase GldA" evidence="5">
    <location>
        <begin position="8"/>
        <end position="179"/>
    </location>
</feature>
<evidence type="ECO:0000256" key="4">
    <source>
        <dbReference type="ARBA" id="ARBA00023027"/>
    </source>
</evidence>
<dbReference type="SUPFAM" id="SSF56796">
    <property type="entry name" value="Dehydroquinate synthase-like"/>
    <property type="match status" value="1"/>
</dbReference>
<evidence type="ECO:0000256" key="1">
    <source>
        <dbReference type="ARBA" id="ARBA00001962"/>
    </source>
</evidence>
<dbReference type="Proteomes" id="UP000216857">
    <property type="component" value="Unassembled WGS sequence"/>
</dbReference>
<dbReference type="InterPro" id="IPR056798">
    <property type="entry name" value="ADH_Fe_C"/>
</dbReference>
<proteinExistence type="inferred from homology"/>
<evidence type="ECO:0000313" key="8">
    <source>
        <dbReference type="Proteomes" id="UP000216857"/>
    </source>
</evidence>
<evidence type="ECO:0000313" key="7">
    <source>
        <dbReference type="EMBL" id="OZI18881.1"/>
    </source>
</evidence>
<keyword evidence="3" id="KW-0560">Oxidoreductase</keyword>
<reference evidence="7" key="1">
    <citation type="submission" date="2017-05" db="EMBL/GenBank/DDBJ databases">
        <title>Complete and WGS of Bordetella genogroups.</title>
        <authorList>
            <person name="Spilker T."/>
            <person name="Lipuma J."/>
        </authorList>
    </citation>
    <scope>NUCLEOTIDE SEQUENCE</scope>
    <source>
        <strain evidence="7">AU21707</strain>
    </source>
</reference>
<dbReference type="Gene3D" id="3.40.50.1970">
    <property type="match status" value="1"/>
</dbReference>
<organism evidence="7 8">
    <name type="scientific">Bordetella genomosp. 9</name>
    <dbReference type="NCBI Taxonomy" id="1416803"/>
    <lineage>
        <taxon>Bacteria</taxon>
        <taxon>Pseudomonadati</taxon>
        <taxon>Pseudomonadota</taxon>
        <taxon>Betaproteobacteria</taxon>
        <taxon>Burkholderiales</taxon>
        <taxon>Alcaligenaceae</taxon>
        <taxon>Bordetella</taxon>
    </lineage>
</organism>
<dbReference type="Gene3D" id="1.20.1090.10">
    <property type="entry name" value="Dehydroquinate synthase-like - alpha domain"/>
    <property type="match status" value="1"/>
</dbReference>
<evidence type="ECO:0000256" key="2">
    <source>
        <dbReference type="ARBA" id="ARBA00007358"/>
    </source>
</evidence>
<dbReference type="RefSeq" id="WP_094847564.1">
    <property type="nucleotide sequence ID" value="NZ_NEVJ01000003.1"/>
</dbReference>
<dbReference type="InterPro" id="IPR001670">
    <property type="entry name" value="ADH_Fe/GldA"/>
</dbReference>
<dbReference type="OrthoDB" id="9815791at2"/>
<comment type="similarity">
    <text evidence="2">Belongs to the iron-containing alcohol dehydrogenase family.</text>
</comment>
<evidence type="ECO:0000256" key="3">
    <source>
        <dbReference type="ARBA" id="ARBA00023002"/>
    </source>
</evidence>
<dbReference type="EMBL" id="NEVJ01000003">
    <property type="protein sequence ID" value="OZI18881.1"/>
    <property type="molecule type" value="Genomic_DNA"/>
</dbReference>
<comment type="cofactor">
    <cofactor evidence="1">
        <name>Fe cation</name>
        <dbReference type="ChEBI" id="CHEBI:24875"/>
    </cofactor>
</comment>
<evidence type="ECO:0000259" key="5">
    <source>
        <dbReference type="Pfam" id="PF00465"/>
    </source>
</evidence>
<dbReference type="Pfam" id="PF00465">
    <property type="entry name" value="Fe-ADH"/>
    <property type="match status" value="1"/>
</dbReference>
<protein>
    <submittedName>
        <fullName evidence="7">Uncharacterized protein</fullName>
    </submittedName>
</protein>
<dbReference type="CDD" id="cd14861">
    <property type="entry name" value="Fe-ADH-like"/>
    <property type="match status" value="1"/>
</dbReference>
<dbReference type="AlphaFoldDB" id="A0A261R1M0"/>
<dbReference type="PROSITE" id="PS00913">
    <property type="entry name" value="ADH_IRON_1"/>
    <property type="match status" value="1"/>
</dbReference>